<dbReference type="Pfam" id="PF01895">
    <property type="entry name" value="PhoU"/>
    <property type="match status" value="2"/>
</dbReference>
<reference evidence="5" key="1">
    <citation type="submission" date="2022-02" db="EMBL/GenBank/DDBJ databases">
        <title>Coral-associated bacteria.</title>
        <authorList>
            <person name="Tang K."/>
            <person name="Wang X."/>
        </authorList>
    </citation>
    <scope>NUCLEOTIDE SEQUENCE</scope>
    <source>
        <strain evidence="5">SCSIO 43006</strain>
    </source>
</reference>
<dbReference type="Gene3D" id="1.20.58.220">
    <property type="entry name" value="Phosphate transport system protein phou homolog 2, domain 2"/>
    <property type="match status" value="2"/>
</dbReference>
<evidence type="ECO:0000313" key="5">
    <source>
        <dbReference type="EMBL" id="USD21504.1"/>
    </source>
</evidence>
<gene>
    <name evidence="5" type="primary">phoU</name>
    <name evidence="5" type="ORF">MJO52_21005</name>
</gene>
<evidence type="ECO:0000256" key="2">
    <source>
        <dbReference type="ARBA" id="ARBA00022592"/>
    </source>
</evidence>
<feature type="domain" description="PhoU" evidence="4">
    <location>
        <begin position="25"/>
        <end position="111"/>
    </location>
</feature>
<proteinExistence type="inferred from homology"/>
<dbReference type="Proteomes" id="UP001055658">
    <property type="component" value="Chromosome"/>
</dbReference>
<comment type="function">
    <text evidence="3">Plays a role in the regulation of phosphate uptake.</text>
</comment>
<dbReference type="SUPFAM" id="SSF109755">
    <property type="entry name" value="PhoU-like"/>
    <property type="match status" value="1"/>
</dbReference>
<comment type="subunit">
    <text evidence="3">Homodimer.</text>
</comment>
<dbReference type="RefSeq" id="WP_252083912.1">
    <property type="nucleotide sequence ID" value="NZ_CP092418.1"/>
</dbReference>
<accession>A0ABY4VHU7</accession>
<feature type="domain" description="PhoU" evidence="4">
    <location>
        <begin position="128"/>
        <end position="213"/>
    </location>
</feature>
<keyword evidence="3" id="KW-0813">Transport</keyword>
<sequence>MEMHFDQHISRQFNEDLEGIKTEMLEMGGMVARQVADAVDALSNADSQLAEEVLRVEEEIDKCEMALDEHATLIIAKRQPAASDLRMVMSVTRIARDLERIGDEASKIAKMAIALTDEGTSPRGYTEIRHLANAVRKMLNDALDAYTRFDVESALRTLAEDEQVDMDYRTAVRELVTYMMEDPRSISRVINVLWTLRSLERIGDHAKNICEQVVYLVEGADIRHGHERNLNLRKS</sequence>
<keyword evidence="6" id="KW-1185">Reference proteome</keyword>
<keyword evidence="2 3" id="KW-0592">Phosphate transport</keyword>
<organism evidence="5 6">
    <name type="scientific">Microbulbifer variabilis</name>
    <dbReference type="NCBI Taxonomy" id="266805"/>
    <lineage>
        <taxon>Bacteria</taxon>
        <taxon>Pseudomonadati</taxon>
        <taxon>Pseudomonadota</taxon>
        <taxon>Gammaproteobacteria</taxon>
        <taxon>Cellvibrionales</taxon>
        <taxon>Microbulbiferaceae</taxon>
        <taxon>Microbulbifer</taxon>
    </lineage>
</organism>
<dbReference type="EMBL" id="CP092418">
    <property type="protein sequence ID" value="USD21504.1"/>
    <property type="molecule type" value="Genomic_DNA"/>
</dbReference>
<evidence type="ECO:0000259" key="4">
    <source>
        <dbReference type="Pfam" id="PF01895"/>
    </source>
</evidence>
<dbReference type="NCBIfam" id="TIGR02135">
    <property type="entry name" value="phoU_full"/>
    <property type="match status" value="1"/>
</dbReference>
<dbReference type="InterPro" id="IPR026022">
    <property type="entry name" value="PhoU_dom"/>
</dbReference>
<dbReference type="InterPro" id="IPR028366">
    <property type="entry name" value="PhoU"/>
</dbReference>
<dbReference type="PANTHER" id="PTHR42930">
    <property type="entry name" value="PHOSPHATE-SPECIFIC TRANSPORT SYSTEM ACCESSORY PROTEIN PHOU"/>
    <property type="match status" value="1"/>
</dbReference>
<name>A0ABY4VHU7_9GAMM</name>
<dbReference type="PIRSF" id="PIRSF003107">
    <property type="entry name" value="PhoU"/>
    <property type="match status" value="1"/>
</dbReference>
<dbReference type="PANTHER" id="PTHR42930:SF3">
    <property type="entry name" value="PHOSPHATE-SPECIFIC TRANSPORT SYSTEM ACCESSORY PROTEIN PHOU"/>
    <property type="match status" value="1"/>
</dbReference>
<protein>
    <recommendedName>
        <fullName evidence="3">Phosphate-specific transport system accessory protein PhoU</fullName>
    </recommendedName>
</protein>
<evidence type="ECO:0000256" key="3">
    <source>
        <dbReference type="PIRNR" id="PIRNR003107"/>
    </source>
</evidence>
<comment type="subcellular location">
    <subcellularLocation>
        <location evidence="3">Cytoplasm</location>
    </subcellularLocation>
</comment>
<dbReference type="InterPro" id="IPR038078">
    <property type="entry name" value="PhoU-like_sf"/>
</dbReference>
<evidence type="ECO:0000256" key="1">
    <source>
        <dbReference type="ARBA" id="ARBA00008107"/>
    </source>
</evidence>
<evidence type="ECO:0000313" key="6">
    <source>
        <dbReference type="Proteomes" id="UP001055658"/>
    </source>
</evidence>
<comment type="similarity">
    <text evidence="1 3">Belongs to the PhoU family.</text>
</comment>
<keyword evidence="3" id="KW-0963">Cytoplasm</keyword>